<protein>
    <submittedName>
        <fullName evidence="1">Uncharacterized protein</fullName>
    </submittedName>
</protein>
<organism evidence="1 2">
    <name type="scientific">Pseudomonas phage phiGM22-3</name>
    <dbReference type="NCBI Taxonomy" id="2816462"/>
    <lineage>
        <taxon>Viruses</taxon>
        <taxon>Duplodnaviria</taxon>
        <taxon>Heunggongvirae</taxon>
        <taxon>Uroviricota</taxon>
        <taxon>Caudoviricetes</taxon>
        <taxon>Autographivirales</taxon>
        <taxon>Autoscriptoviridae</taxon>
        <taxon>Tunggulvirus</taxon>
        <taxon>Tunggulvirus GM223</taxon>
    </lineage>
</organism>
<sequence>MTQPIDALHDLIRTINHCRPADRQIPARYDRETLVEYIQRVDAHLMGERFFDRRRHKYV</sequence>
<name>A0A8T8IV28_9CAUD</name>
<reference evidence="1" key="1">
    <citation type="submission" date="2021-02" db="EMBL/GenBank/DDBJ databases">
        <authorList>
            <person name="Qin X."/>
            <person name="Gong M."/>
            <person name="Yang H."/>
        </authorList>
    </citation>
    <scope>NUCLEOTIDE SEQUENCE</scope>
</reference>
<dbReference type="EMBL" id="MW627366">
    <property type="protein sequence ID" value="QTZ83287.1"/>
    <property type="molecule type" value="Genomic_DNA"/>
</dbReference>
<gene>
    <name evidence="1" type="ORF">phiGM223_21</name>
</gene>
<evidence type="ECO:0000313" key="1">
    <source>
        <dbReference type="EMBL" id="QTZ83287.1"/>
    </source>
</evidence>
<proteinExistence type="predicted"/>
<accession>A0A8T8IV28</accession>
<keyword evidence="2" id="KW-1185">Reference proteome</keyword>
<dbReference type="Proteomes" id="UP000676975">
    <property type="component" value="Segment"/>
</dbReference>
<evidence type="ECO:0000313" key="2">
    <source>
        <dbReference type="Proteomes" id="UP000676975"/>
    </source>
</evidence>